<evidence type="ECO:0000313" key="6">
    <source>
        <dbReference type="EMBL" id="HCT14240.1"/>
    </source>
</evidence>
<protein>
    <submittedName>
        <fullName evidence="6">LLM class flavin-dependent oxidoreductase</fullName>
    </submittedName>
</protein>
<dbReference type="GO" id="GO:0016705">
    <property type="term" value="F:oxidoreductase activity, acting on paired donors, with incorporation or reduction of molecular oxygen"/>
    <property type="evidence" value="ECO:0007669"/>
    <property type="project" value="InterPro"/>
</dbReference>
<dbReference type="Gene3D" id="3.20.20.30">
    <property type="entry name" value="Luciferase-like domain"/>
    <property type="match status" value="1"/>
</dbReference>
<sequence length="253" mass="26410">MTTADRVSHVVRVSPSAALDLDALSAAARALDGASDNYLLVLGDDYTSGQNAVTLAAWLAPQTTRLRIVPEVPVTHTEPFHVATSTATLDYAATGRAGWSPVAQISDAAADVIGRRPAASAENAWGEVPDVVAAVRALWTSWEPDAEIRDEATHRFIDRDKVHYVDATGTDSVGQPWSVKGPSIVPRPPQGELPTVITVDTPEAVPVAAAVTTGPGDIVITGDRFVSHDGSTGEVRHITDAAGLLTLAAKVSA</sequence>
<accession>A0A3D4T0G5</accession>
<dbReference type="AlphaFoldDB" id="A0A3D4T0G5"/>
<dbReference type="InterPro" id="IPR051260">
    <property type="entry name" value="Diverse_substr_monoxygenases"/>
</dbReference>
<keyword evidence="1" id="KW-0285">Flavoprotein</keyword>
<evidence type="ECO:0000259" key="5">
    <source>
        <dbReference type="Pfam" id="PF00296"/>
    </source>
</evidence>
<keyword evidence="3" id="KW-0560">Oxidoreductase</keyword>
<comment type="caution">
    <text evidence="6">The sequence shown here is derived from an EMBL/GenBank/DDBJ whole genome shotgun (WGS) entry which is preliminary data.</text>
</comment>
<dbReference type="PANTHER" id="PTHR30011">
    <property type="entry name" value="ALKANESULFONATE MONOOXYGENASE-RELATED"/>
    <property type="match status" value="1"/>
</dbReference>
<keyword evidence="4" id="KW-0503">Monooxygenase</keyword>
<dbReference type="InterPro" id="IPR036661">
    <property type="entry name" value="Luciferase-like_sf"/>
</dbReference>
<evidence type="ECO:0000256" key="1">
    <source>
        <dbReference type="ARBA" id="ARBA00022630"/>
    </source>
</evidence>
<dbReference type="STRING" id="863239.GCA_000213935_01588"/>
<feature type="domain" description="Luciferase-like" evidence="5">
    <location>
        <begin position="46"/>
        <end position="212"/>
    </location>
</feature>
<evidence type="ECO:0000313" key="7">
    <source>
        <dbReference type="Proteomes" id="UP000261739"/>
    </source>
</evidence>
<reference evidence="6 7" key="1">
    <citation type="journal article" date="2018" name="Nat. Biotechnol.">
        <title>A standardized bacterial taxonomy based on genome phylogeny substantially revises the tree of life.</title>
        <authorList>
            <person name="Parks D.H."/>
            <person name="Chuvochina M."/>
            <person name="Waite D.W."/>
            <person name="Rinke C."/>
            <person name="Skarshewski A."/>
            <person name="Chaumeil P.A."/>
            <person name="Hugenholtz P."/>
        </authorList>
    </citation>
    <scope>NUCLEOTIDE SEQUENCE [LARGE SCALE GENOMIC DNA]</scope>
    <source>
        <strain evidence="6">UBA11247</strain>
    </source>
</reference>
<dbReference type="SUPFAM" id="SSF51679">
    <property type="entry name" value="Bacterial luciferase-like"/>
    <property type="match status" value="1"/>
</dbReference>
<dbReference type="InterPro" id="IPR011251">
    <property type="entry name" value="Luciferase-like_dom"/>
</dbReference>
<organism evidence="6 7">
    <name type="scientific">Corynebacterium nuruki</name>
    <dbReference type="NCBI Taxonomy" id="1032851"/>
    <lineage>
        <taxon>Bacteria</taxon>
        <taxon>Bacillati</taxon>
        <taxon>Actinomycetota</taxon>
        <taxon>Actinomycetes</taxon>
        <taxon>Mycobacteriales</taxon>
        <taxon>Corynebacteriaceae</taxon>
        <taxon>Corynebacterium</taxon>
    </lineage>
</organism>
<name>A0A3D4T0G5_9CORY</name>
<gene>
    <name evidence="6" type="ORF">DIW82_05435</name>
</gene>
<dbReference type="RefSeq" id="WP_273051439.1">
    <property type="nucleotide sequence ID" value="NZ_DAITTW010000064.1"/>
</dbReference>
<dbReference type="GO" id="GO:0004497">
    <property type="term" value="F:monooxygenase activity"/>
    <property type="evidence" value="ECO:0007669"/>
    <property type="project" value="UniProtKB-KW"/>
</dbReference>
<evidence type="ECO:0000256" key="4">
    <source>
        <dbReference type="ARBA" id="ARBA00023033"/>
    </source>
</evidence>
<dbReference type="Pfam" id="PF00296">
    <property type="entry name" value="Bac_luciferase"/>
    <property type="match status" value="1"/>
</dbReference>
<dbReference type="EMBL" id="DQID01000148">
    <property type="protein sequence ID" value="HCT14240.1"/>
    <property type="molecule type" value="Genomic_DNA"/>
</dbReference>
<evidence type="ECO:0000256" key="2">
    <source>
        <dbReference type="ARBA" id="ARBA00022643"/>
    </source>
</evidence>
<proteinExistence type="predicted"/>
<dbReference type="Proteomes" id="UP000261739">
    <property type="component" value="Unassembled WGS sequence"/>
</dbReference>
<dbReference type="PANTHER" id="PTHR30011:SF16">
    <property type="entry name" value="C2H2 FINGER DOMAIN TRANSCRIPTION FACTOR (EUROFUNG)-RELATED"/>
    <property type="match status" value="1"/>
</dbReference>
<evidence type="ECO:0000256" key="3">
    <source>
        <dbReference type="ARBA" id="ARBA00023002"/>
    </source>
</evidence>
<keyword evidence="2" id="KW-0288">FMN</keyword>